<dbReference type="GO" id="GO:0005634">
    <property type="term" value="C:nucleus"/>
    <property type="evidence" value="ECO:0007669"/>
    <property type="project" value="UniProtKB-SubCell"/>
</dbReference>
<feature type="compositionally biased region" description="Basic and acidic residues" evidence="6">
    <location>
        <begin position="114"/>
        <end position="123"/>
    </location>
</feature>
<feature type="region of interest" description="Disordered" evidence="6">
    <location>
        <begin position="794"/>
        <end position="821"/>
    </location>
</feature>
<evidence type="ECO:0000256" key="1">
    <source>
        <dbReference type="ARBA" id="ARBA00004123"/>
    </source>
</evidence>
<name>A0A835AS63_9POAL</name>
<reference evidence="7" key="1">
    <citation type="submission" date="2020-07" db="EMBL/GenBank/DDBJ databases">
        <title>Genome sequence and genetic diversity analysis of an under-domesticated orphan crop, white fonio (Digitaria exilis).</title>
        <authorList>
            <person name="Bennetzen J.L."/>
            <person name="Chen S."/>
            <person name="Ma X."/>
            <person name="Wang X."/>
            <person name="Yssel A.E.J."/>
            <person name="Chaluvadi S.R."/>
            <person name="Johnson M."/>
            <person name="Gangashetty P."/>
            <person name="Hamidou F."/>
            <person name="Sanogo M.D."/>
            <person name="Zwaenepoel A."/>
            <person name="Wallace J."/>
            <person name="Van De Peer Y."/>
            <person name="Van Deynze A."/>
        </authorList>
    </citation>
    <scope>NUCLEOTIDE SEQUENCE</scope>
    <source>
        <tissue evidence="7">Leaves</tissue>
    </source>
</reference>
<keyword evidence="2" id="KW-0805">Transcription regulation</keyword>
<feature type="compositionally biased region" description="Polar residues" evidence="6">
    <location>
        <begin position="808"/>
        <end position="821"/>
    </location>
</feature>
<sequence length="914" mass="97890">MPGSDTAPDAAAKAAFKNVPRRPGNDQDPAGGDGPADVAPPPASLSCNKKRPLVDRGVPEQFVHRRSEKRHRVLPTEQDAKNGGRGGGDATPAPSRKPEAAAAAAASASTSTERPVDWAEERIRKGKMPAVNASPPDQTSGDDERRHGESGGGKLLGDAIRSYRATGAAATGLEIKPLRISKSKSKSKKRKDRGPPFWCGMGRDCQSTSAAGSDLNYAFTNLVTDELRAALGQLAIAAAPVRVYGRMLAGCDRSKHQSRMQMSCKSWLRRGSGRGEFPLVAFLTESEKKAAHGGHGLAVEAYDRRGVAYDIIVKYLASNRSYRLTHEWGRFLKENGLVVAEVPGPKDVMVDLWLFRPPGGKVGMVIMHYFKGDAAHADAAFDEEEERENRARRLDNDDATPAAAAAMAASPPEPEERRGGKEAVVDGVAGGGDEDEKGRLGLGNAGVKGDVAASSELDGGGTAASEEQAGGAPSEVVVVAAPFSPDADATKADEKEATQSSLDATAGGGAAKAVEETEASTPTTGAAAAQVSATTAAGGVAKAVGEEAAVGPGEEAGVRPSPPDDGGGAKKAFGATALSLRFGLNERNHRSSRAAASPQPTTRTKRRRRSRSRRTLSRCGWLFYSFHIDDVPAGSVLHKCVVHFIPQHKQIPSRKQHPGFIVQKVYDLVEEKLWNLTDKDYEDNKQQEIDMLVKKTIDRIGQLPDLEPEETPIDNTDQLSNKQGLRKRPVNPIDVTREPPVGNSEQFMKAETPGSDKLRNYAILVKYRALNGDHYRDKWLDKLVECIPLASKDNAGASHADPDAAAEGSTNGSSSVDVNSAENEKYPPEVVVPIMAALESSAFEALGNDYAKYNQKLRQLLFNIKCITKPLRRNAYIHTLLITFQVGLTSAERTSEPEESRQLQVHICSKLSNQ</sequence>
<feature type="compositionally biased region" description="Basic and acidic residues" evidence="6">
    <location>
        <begin position="387"/>
        <end position="396"/>
    </location>
</feature>
<dbReference type="OrthoDB" id="1922186at2759"/>
<dbReference type="InterPro" id="IPR043151">
    <property type="entry name" value="BAH_sf"/>
</dbReference>
<dbReference type="InterPro" id="IPR036575">
    <property type="entry name" value="TFIIS_cen_dom_sf"/>
</dbReference>
<proteinExistence type="predicted"/>
<feature type="region of interest" description="Disordered" evidence="6">
    <location>
        <begin position="487"/>
        <end position="527"/>
    </location>
</feature>
<dbReference type="InterPro" id="IPR015300">
    <property type="entry name" value="DNA-bd_pseudobarrel_sf"/>
</dbReference>
<evidence type="ECO:0000256" key="6">
    <source>
        <dbReference type="SAM" id="MobiDB-lite"/>
    </source>
</evidence>
<evidence type="ECO:0000313" key="8">
    <source>
        <dbReference type="Proteomes" id="UP000636709"/>
    </source>
</evidence>
<feature type="compositionally biased region" description="Low complexity" evidence="6">
    <location>
        <begin position="399"/>
        <end position="410"/>
    </location>
</feature>
<keyword evidence="5" id="KW-0539">Nucleus</keyword>
<comment type="caution">
    <text evidence="7">The sequence shown here is derived from an EMBL/GenBank/DDBJ whole genome shotgun (WGS) entry which is preliminary data.</text>
</comment>
<evidence type="ECO:0000313" key="7">
    <source>
        <dbReference type="EMBL" id="KAF8666980.1"/>
    </source>
</evidence>
<dbReference type="Gene3D" id="2.30.30.490">
    <property type="match status" value="1"/>
</dbReference>
<dbReference type="GO" id="GO:0003677">
    <property type="term" value="F:DNA binding"/>
    <property type="evidence" value="ECO:0007669"/>
    <property type="project" value="UniProtKB-KW"/>
</dbReference>
<feature type="compositionally biased region" description="Basic and acidic residues" evidence="6">
    <location>
        <begin position="488"/>
        <end position="497"/>
    </location>
</feature>
<evidence type="ECO:0008006" key="9">
    <source>
        <dbReference type="Google" id="ProtNLM"/>
    </source>
</evidence>
<dbReference type="AlphaFoldDB" id="A0A835AS63"/>
<feature type="compositionally biased region" description="Low complexity" evidence="6">
    <location>
        <begin position="795"/>
        <end position="806"/>
    </location>
</feature>
<evidence type="ECO:0000256" key="4">
    <source>
        <dbReference type="ARBA" id="ARBA00023163"/>
    </source>
</evidence>
<protein>
    <recommendedName>
        <fullName evidence="9">Bromo domain-containing protein</fullName>
    </recommendedName>
</protein>
<keyword evidence="8" id="KW-1185">Reference proteome</keyword>
<dbReference type="EMBL" id="JACEFO010002303">
    <property type="protein sequence ID" value="KAF8666980.1"/>
    <property type="molecule type" value="Genomic_DNA"/>
</dbReference>
<dbReference type="PANTHER" id="PTHR46871:SF1">
    <property type="entry name" value="BROMO-ADJACENT HOMOLOGY (BAH) DOMAIN-CONTAINING PROTEIN"/>
    <property type="match status" value="1"/>
</dbReference>
<feature type="compositionally biased region" description="Polar residues" evidence="6">
    <location>
        <begin position="713"/>
        <end position="723"/>
    </location>
</feature>
<dbReference type="GO" id="GO:0006351">
    <property type="term" value="P:DNA-templated transcription"/>
    <property type="evidence" value="ECO:0007669"/>
    <property type="project" value="InterPro"/>
</dbReference>
<feature type="compositionally biased region" description="Low complexity" evidence="6">
    <location>
        <begin position="100"/>
        <end position="113"/>
    </location>
</feature>
<dbReference type="SUPFAM" id="SSF101936">
    <property type="entry name" value="DNA-binding pseudobarrel domain"/>
    <property type="match status" value="1"/>
</dbReference>
<feature type="region of interest" description="Disordered" evidence="6">
    <location>
        <begin position="548"/>
        <end position="571"/>
    </location>
</feature>
<feature type="region of interest" description="Disordered" evidence="6">
    <location>
        <begin position="705"/>
        <end position="752"/>
    </location>
</feature>
<dbReference type="PANTHER" id="PTHR46871">
    <property type="entry name" value="BROMO-ADJACENT HOMOLOGY (BAH) DOMAIN-CONTAINING PROTEIN"/>
    <property type="match status" value="1"/>
</dbReference>
<accession>A0A835AS63</accession>
<feature type="region of interest" description="Disordered" evidence="6">
    <location>
        <begin position="383"/>
        <end position="473"/>
    </location>
</feature>
<feature type="compositionally biased region" description="Basic and acidic residues" evidence="6">
    <location>
        <begin position="414"/>
        <end position="424"/>
    </location>
</feature>
<evidence type="ECO:0000256" key="5">
    <source>
        <dbReference type="ARBA" id="ARBA00023242"/>
    </source>
</evidence>
<gene>
    <name evidence="7" type="ORF">HU200_053147</name>
</gene>
<feature type="region of interest" description="Disordered" evidence="6">
    <location>
        <begin position="1"/>
        <end position="156"/>
    </location>
</feature>
<evidence type="ECO:0000256" key="3">
    <source>
        <dbReference type="ARBA" id="ARBA00023125"/>
    </source>
</evidence>
<feature type="compositionally biased region" description="Basic and acidic residues" evidence="6">
    <location>
        <begin position="52"/>
        <end position="65"/>
    </location>
</feature>
<organism evidence="7 8">
    <name type="scientific">Digitaria exilis</name>
    <dbReference type="NCBI Taxonomy" id="1010633"/>
    <lineage>
        <taxon>Eukaryota</taxon>
        <taxon>Viridiplantae</taxon>
        <taxon>Streptophyta</taxon>
        <taxon>Embryophyta</taxon>
        <taxon>Tracheophyta</taxon>
        <taxon>Spermatophyta</taxon>
        <taxon>Magnoliopsida</taxon>
        <taxon>Liliopsida</taxon>
        <taxon>Poales</taxon>
        <taxon>Poaceae</taxon>
        <taxon>PACMAD clade</taxon>
        <taxon>Panicoideae</taxon>
        <taxon>Panicodae</taxon>
        <taxon>Paniceae</taxon>
        <taxon>Anthephorinae</taxon>
        <taxon>Digitaria</taxon>
    </lineage>
</organism>
<feature type="compositionally biased region" description="Basic residues" evidence="6">
    <location>
        <begin position="603"/>
        <end position="612"/>
    </location>
</feature>
<dbReference type="Gene3D" id="2.40.330.10">
    <property type="entry name" value="DNA-binding pseudobarrel domain"/>
    <property type="match status" value="1"/>
</dbReference>
<dbReference type="SUPFAM" id="SSF46942">
    <property type="entry name" value="Elongation factor TFIIS domain 2"/>
    <property type="match status" value="1"/>
</dbReference>
<feature type="region of interest" description="Disordered" evidence="6">
    <location>
        <begin position="584"/>
        <end position="612"/>
    </location>
</feature>
<comment type="subcellular location">
    <subcellularLocation>
        <location evidence="1">Nucleus</location>
    </subcellularLocation>
</comment>
<dbReference type="Proteomes" id="UP000636709">
    <property type="component" value="Unassembled WGS sequence"/>
</dbReference>
<keyword evidence="4" id="KW-0804">Transcription</keyword>
<keyword evidence="3" id="KW-0238">DNA-binding</keyword>
<evidence type="ECO:0000256" key="2">
    <source>
        <dbReference type="ARBA" id="ARBA00023015"/>
    </source>
</evidence>